<organism evidence="1 2">
    <name type="scientific">Alternaria gaisen</name>
    <dbReference type="NCBI Taxonomy" id="167740"/>
    <lineage>
        <taxon>Eukaryota</taxon>
        <taxon>Fungi</taxon>
        <taxon>Dikarya</taxon>
        <taxon>Ascomycota</taxon>
        <taxon>Pezizomycotina</taxon>
        <taxon>Dothideomycetes</taxon>
        <taxon>Pleosporomycetidae</taxon>
        <taxon>Pleosporales</taxon>
        <taxon>Pleosporineae</taxon>
        <taxon>Pleosporaceae</taxon>
        <taxon>Alternaria</taxon>
        <taxon>Alternaria sect. Alternaria</taxon>
    </lineage>
</organism>
<gene>
    <name evidence="1" type="ORF">AG0111_0g5314</name>
</gene>
<evidence type="ECO:0000313" key="1">
    <source>
        <dbReference type="EMBL" id="KAB2106874.1"/>
    </source>
</evidence>
<protein>
    <submittedName>
        <fullName evidence="1">Uncharacterized protein</fullName>
    </submittedName>
</protein>
<comment type="caution">
    <text evidence="1">The sequence shown here is derived from an EMBL/GenBank/DDBJ whole genome shotgun (WGS) entry which is preliminary data.</text>
</comment>
<reference evidence="1 2" key="1">
    <citation type="journal article" date="2019" name="bioRxiv">
        <title>Genomics, evolutionary history and diagnostics of the Alternaria alternata species group including apple and Asian pear pathotypes.</title>
        <authorList>
            <person name="Armitage A.D."/>
            <person name="Cockerton H.M."/>
            <person name="Sreenivasaprasad S."/>
            <person name="Woodhall J.W."/>
            <person name="Lane C.R."/>
            <person name="Harrison R.J."/>
            <person name="Clarkson J.P."/>
        </authorList>
    </citation>
    <scope>NUCLEOTIDE SEQUENCE [LARGE SCALE GENOMIC DNA]</scope>
    <source>
        <strain evidence="1 2">FERA 650</strain>
    </source>
</reference>
<evidence type="ECO:0000313" key="2">
    <source>
        <dbReference type="Proteomes" id="UP000293547"/>
    </source>
</evidence>
<dbReference type="Proteomes" id="UP000293547">
    <property type="component" value="Unassembled WGS sequence"/>
</dbReference>
<keyword evidence="2" id="KW-1185">Reference proteome</keyword>
<proteinExistence type="predicted"/>
<name>A0ACB6FR29_9PLEO</name>
<sequence length="1482" mass="163629">MTQAPHVTGYEHEDAWDVDWLRVDDIHELHYQQFGKKDGKPVIFLHGGPGGNCSKSNTVFFNPSEYRVILLDQRGCGQSRPNANTTNNTTWHLVADVEVLRKHLSISKWHTVFGGSWGSTLALAYAQTHPESVGSLVLRGIFTVRDIELHWTNHPGGVQMLFPDCWDDFINFLPEEERSDHIGNYHKRLMSSDPSISHPAATAWNKWELSISTLYPDPSAFKKLQDPAYLLAHARLEIHYFTNKAWLEDGQLLKKESVDRIRNIPATIVQGRYDVVCPPITAWNLHKEWPESKLHFVDDAGHSAMEPGTRKKLTEVCDGLLANLGKKQTAAAPVIVANSTSSLQSSYRVPSIYLSAASFPFQIPEGPPSDPVPSSDITLNALVQHGVHKMDCDRAFISLIDNQTQFICAEMTRHQSLSRADPTDPLLLGTSRIPLDWGVCPYTMSIFHGRAVSLPDSPYIVADKSYFYIKDFRQIPTFAERPFVAGHPYMVSYLEIPLFAMSGHILGSYCVVDNKERDFLHPKSLSTMREVTSAISAYLNMRRVEACKSRAASMMQGLRRFVAPDERDARNVVPKSVAPERPEAHTDPFDLDVFSATTQRESSAPSSGSATTRVAGSVHEPASIVVSPQDADSRMDRPDLSTQVEDLFARAANDIGYAMDLDGLVFFDSVSAGRHRGGQSKDIETSSSPNDSFAALLSCYQRSTAMGQQPSLEVSQSLIQRLITRYTRGHVFAVDEHGVIQHGDDSEPDCSPNSVEDNEWTDLFESLPKTRYAIFLPMWHYQREACYATCLAWVSDTGKTLDTGDVNSLTAFGNSLMAEIFRLEASANTLSKSDFVSTISHELRSPLHGILASIELIQENMQGSSLMPEITMIESCAFTLLDTFDHLLEYSKVNSRVGVRKGGGDHSIRSGDHVHNGAVAVDLERLVEDVIETVSVGHDHASRLVSGLRKERQDISAEPREITSAEPVVLTTHIERYCDWTVVVQKGAWKRILLNVVSNALKYTRFGYIHVDLEFVEAADGRQAHICLSVTDTGVGMSEDFLKYHLFTPFTQENILSPGTGLGLSLVKTIVESLQGNISVSSRLGEGTKITINIPTSQKTQKPSVLSTQESLLRGKTVGLLCLSSHQESSSKSSPCIVSPPKALERSIRNICEDRFGMSVINVSTSGPPTMDIVLVDTHALDTTHAYDLKTLFPVYAASDFPVIELGNTKATLHKTGTWSSMHTITGKSLGSALISALNDANANRTKAPLPPAEVEREAETDPWEPPGQHETIQKANTCMETVALPHHSLPSQNNSLSDDVTLPAPQPQSSAQPTALLKPSPACRFHRLLLVDDNPINLKMLCAFAKRLHVPYSSATDGAEAVRLYQTAIEQQGPQITYDCIFMDISMPVMDGFQAVSKIRKIEDELMEKTIQSQSNDASKQALDGATWDKEGAPRAYIFALTGLGSEKARKQARSSGFDEFLLKPVRFKDVLPLLASVPAP</sequence>
<dbReference type="EMBL" id="PDWZ02000004">
    <property type="protein sequence ID" value="KAB2106874.1"/>
    <property type="molecule type" value="Genomic_DNA"/>
</dbReference>
<accession>A0ACB6FR29</accession>